<gene>
    <name evidence="13" type="ORF">NSIN_20500</name>
</gene>
<keyword evidence="14" id="KW-1185">Reference proteome</keyword>
<evidence type="ECO:0000256" key="9">
    <source>
        <dbReference type="ARBA" id="ARBA00022840"/>
    </source>
</evidence>
<dbReference type="Proteomes" id="UP000232412">
    <property type="component" value="Unassembled WGS sequence"/>
</dbReference>
<keyword evidence="9" id="KW-0067">ATP-binding</keyword>
<protein>
    <recommendedName>
        <fullName evidence="10">L-threonylcarbamoyladenylate synthase</fullName>
        <ecNumber evidence="3">2.7.7.87</ecNumber>
    </recommendedName>
    <alternativeName>
        <fullName evidence="10">L-threonylcarbamoyladenylate synthase</fullName>
    </alternativeName>
</protein>
<reference evidence="14" key="1">
    <citation type="submission" date="2016-12" db="EMBL/GenBank/DDBJ databases">
        <authorList>
            <person name="Herbold C."/>
        </authorList>
    </citation>
    <scope>NUCLEOTIDE SEQUENCE [LARGE SCALE GENOMIC DNA]</scope>
</reference>
<sequence length="196" mass="21705">MILPCNDQSIEEVVKKIQNGGVIVFPTDTVYGIGCDPRNEDAVKKIYQIKGRDKVKQLPILAYSKEDIKEIAVLDKRSEEMADKFWPGPLTLILQIKDKKIAKALDLQDKVAVRVPGHLCMRKLLQKCRLVTGTSANFSGQPSFGDSKELAAKFTGYDVLLDGGKIEDSCESTIVEVIGNELKIVRQGKIKSESLV</sequence>
<dbReference type="EMBL" id="FRFC01000003">
    <property type="protein sequence ID" value="SHO44992.1"/>
    <property type="molecule type" value="Genomic_DNA"/>
</dbReference>
<evidence type="ECO:0000256" key="4">
    <source>
        <dbReference type="ARBA" id="ARBA00022490"/>
    </source>
</evidence>
<organism evidence="13 14">
    <name type="scientific">Nitrosotalea sinensis</name>
    <dbReference type="NCBI Taxonomy" id="1499975"/>
    <lineage>
        <taxon>Archaea</taxon>
        <taxon>Nitrososphaerota</taxon>
        <taxon>Nitrososphaeria</taxon>
        <taxon>Nitrosotaleales</taxon>
        <taxon>Nitrosotaleaceae</taxon>
        <taxon>Nitrosotalea</taxon>
    </lineage>
</organism>
<dbReference type="Pfam" id="PF01300">
    <property type="entry name" value="Sua5_yciO_yrdC"/>
    <property type="match status" value="1"/>
</dbReference>
<keyword evidence="5" id="KW-0808">Transferase</keyword>
<dbReference type="Gene3D" id="3.90.870.10">
    <property type="entry name" value="DHBP synthase"/>
    <property type="match status" value="1"/>
</dbReference>
<dbReference type="NCBIfam" id="TIGR00057">
    <property type="entry name" value="L-threonylcarbamoyladenylate synthase"/>
    <property type="match status" value="1"/>
</dbReference>
<evidence type="ECO:0000256" key="3">
    <source>
        <dbReference type="ARBA" id="ARBA00012584"/>
    </source>
</evidence>
<evidence type="ECO:0000256" key="7">
    <source>
        <dbReference type="ARBA" id="ARBA00022695"/>
    </source>
</evidence>
<evidence type="ECO:0000259" key="12">
    <source>
        <dbReference type="PROSITE" id="PS51163"/>
    </source>
</evidence>
<dbReference type="InterPro" id="IPR050156">
    <property type="entry name" value="TC-AMP_synthase_SUA5"/>
</dbReference>
<dbReference type="InterPro" id="IPR017945">
    <property type="entry name" value="DHBP_synth_RibB-like_a/b_dom"/>
</dbReference>
<evidence type="ECO:0000313" key="14">
    <source>
        <dbReference type="Proteomes" id="UP000232412"/>
    </source>
</evidence>
<dbReference type="OrthoDB" id="39992at2157"/>
<evidence type="ECO:0000256" key="2">
    <source>
        <dbReference type="ARBA" id="ARBA00007663"/>
    </source>
</evidence>
<feature type="domain" description="YrdC-like" evidence="12">
    <location>
        <begin position="7"/>
        <end position="190"/>
    </location>
</feature>
<evidence type="ECO:0000256" key="11">
    <source>
        <dbReference type="ARBA" id="ARBA00048366"/>
    </source>
</evidence>
<evidence type="ECO:0000256" key="1">
    <source>
        <dbReference type="ARBA" id="ARBA00004496"/>
    </source>
</evidence>
<keyword evidence="6" id="KW-0819">tRNA processing</keyword>
<dbReference type="GO" id="GO:0061710">
    <property type="term" value="F:L-threonylcarbamoyladenylate synthase"/>
    <property type="evidence" value="ECO:0007669"/>
    <property type="project" value="UniProtKB-EC"/>
</dbReference>
<dbReference type="GO" id="GO:0005524">
    <property type="term" value="F:ATP binding"/>
    <property type="evidence" value="ECO:0007669"/>
    <property type="project" value="UniProtKB-KW"/>
</dbReference>
<dbReference type="GO" id="GO:0005737">
    <property type="term" value="C:cytoplasm"/>
    <property type="evidence" value="ECO:0007669"/>
    <property type="project" value="UniProtKB-SubCell"/>
</dbReference>
<name>A0A2H1EGI5_9ARCH</name>
<comment type="subcellular location">
    <subcellularLocation>
        <location evidence="1">Cytoplasm</location>
    </subcellularLocation>
</comment>
<comment type="catalytic activity">
    <reaction evidence="11">
        <text>L-threonine + hydrogencarbonate + ATP = L-threonylcarbamoyladenylate + diphosphate + H2O</text>
        <dbReference type="Rhea" id="RHEA:36407"/>
        <dbReference type="ChEBI" id="CHEBI:15377"/>
        <dbReference type="ChEBI" id="CHEBI:17544"/>
        <dbReference type="ChEBI" id="CHEBI:30616"/>
        <dbReference type="ChEBI" id="CHEBI:33019"/>
        <dbReference type="ChEBI" id="CHEBI:57926"/>
        <dbReference type="ChEBI" id="CHEBI:73682"/>
        <dbReference type="EC" id="2.7.7.87"/>
    </reaction>
</comment>
<proteinExistence type="inferred from homology"/>
<accession>A0A2H1EGI5</accession>
<dbReference type="GO" id="GO:0003725">
    <property type="term" value="F:double-stranded RNA binding"/>
    <property type="evidence" value="ECO:0007669"/>
    <property type="project" value="InterPro"/>
</dbReference>
<dbReference type="PANTHER" id="PTHR17490:SF16">
    <property type="entry name" value="THREONYLCARBAMOYL-AMP SYNTHASE"/>
    <property type="match status" value="1"/>
</dbReference>
<evidence type="ECO:0000256" key="10">
    <source>
        <dbReference type="ARBA" id="ARBA00029774"/>
    </source>
</evidence>
<dbReference type="EC" id="2.7.7.87" evidence="3"/>
<keyword evidence="8" id="KW-0547">Nucleotide-binding</keyword>
<dbReference type="GO" id="GO:0000049">
    <property type="term" value="F:tRNA binding"/>
    <property type="evidence" value="ECO:0007669"/>
    <property type="project" value="TreeGrafter"/>
</dbReference>
<evidence type="ECO:0000256" key="8">
    <source>
        <dbReference type="ARBA" id="ARBA00022741"/>
    </source>
</evidence>
<keyword evidence="7" id="KW-0548">Nucleotidyltransferase</keyword>
<dbReference type="GO" id="GO:0006450">
    <property type="term" value="P:regulation of translational fidelity"/>
    <property type="evidence" value="ECO:0007669"/>
    <property type="project" value="TreeGrafter"/>
</dbReference>
<evidence type="ECO:0000313" key="13">
    <source>
        <dbReference type="EMBL" id="SHO44992.1"/>
    </source>
</evidence>
<dbReference type="InterPro" id="IPR006070">
    <property type="entry name" value="Sua5-like_dom"/>
</dbReference>
<dbReference type="GO" id="GO:0008033">
    <property type="term" value="P:tRNA processing"/>
    <property type="evidence" value="ECO:0007669"/>
    <property type="project" value="UniProtKB-KW"/>
</dbReference>
<dbReference type="RefSeq" id="WP_101009504.1">
    <property type="nucleotide sequence ID" value="NZ_FRFC01000003.1"/>
</dbReference>
<comment type="similarity">
    <text evidence="2">Belongs to the SUA5 family.</text>
</comment>
<dbReference type="PROSITE" id="PS51163">
    <property type="entry name" value="YRDC"/>
    <property type="match status" value="1"/>
</dbReference>
<evidence type="ECO:0000256" key="6">
    <source>
        <dbReference type="ARBA" id="ARBA00022694"/>
    </source>
</evidence>
<dbReference type="AlphaFoldDB" id="A0A2H1EGI5"/>
<keyword evidence="4" id="KW-0963">Cytoplasm</keyword>
<evidence type="ECO:0000256" key="5">
    <source>
        <dbReference type="ARBA" id="ARBA00022679"/>
    </source>
</evidence>
<dbReference type="PANTHER" id="PTHR17490">
    <property type="entry name" value="SUA5"/>
    <property type="match status" value="1"/>
</dbReference>
<dbReference type="SUPFAM" id="SSF55821">
    <property type="entry name" value="YrdC/RibB"/>
    <property type="match status" value="1"/>
</dbReference>